<comment type="caution">
    <text evidence="1">The sequence shown here is derived from an EMBL/GenBank/DDBJ whole genome shotgun (WGS) entry which is preliminary data.</text>
</comment>
<reference evidence="1 2" key="1">
    <citation type="submission" date="2018-07" db="EMBL/GenBank/DDBJ databases">
        <title>New species, Clostridium PI-S10-A1B.</title>
        <authorList>
            <person name="Krishna G."/>
            <person name="Summeta K."/>
            <person name="Shikha S."/>
            <person name="Prabhu P.B."/>
            <person name="Suresh K."/>
        </authorList>
    </citation>
    <scope>NUCLEOTIDE SEQUENCE [LARGE SCALE GENOMIC DNA]</scope>
    <source>
        <strain evidence="1 2">PI-S10-A1B</strain>
    </source>
</reference>
<dbReference type="RefSeq" id="WP_117417644.1">
    <property type="nucleotide sequence ID" value="NZ_QOHO01000043.1"/>
</dbReference>
<accession>A0A3E2NBK8</accession>
<dbReference type="Proteomes" id="UP000260680">
    <property type="component" value="Unassembled WGS sequence"/>
</dbReference>
<dbReference type="EMBL" id="QOHO01000043">
    <property type="protein sequence ID" value="RFZ78271.1"/>
    <property type="molecule type" value="Genomic_DNA"/>
</dbReference>
<organism evidence="1 2">
    <name type="scientific">Lacrimispora amygdalina</name>
    <dbReference type="NCBI Taxonomy" id="253257"/>
    <lineage>
        <taxon>Bacteria</taxon>
        <taxon>Bacillati</taxon>
        <taxon>Bacillota</taxon>
        <taxon>Clostridia</taxon>
        <taxon>Lachnospirales</taxon>
        <taxon>Lachnospiraceae</taxon>
        <taxon>Lacrimispora</taxon>
    </lineage>
</organism>
<proteinExistence type="predicted"/>
<dbReference type="AlphaFoldDB" id="A0A3E2NBK8"/>
<dbReference type="OrthoDB" id="1739422at2"/>
<name>A0A3E2NBK8_9FIRM</name>
<evidence type="ECO:0000313" key="2">
    <source>
        <dbReference type="Proteomes" id="UP000260680"/>
    </source>
</evidence>
<protein>
    <submittedName>
        <fullName evidence="1">Uncharacterized protein</fullName>
    </submittedName>
</protein>
<gene>
    <name evidence="1" type="ORF">DS742_14250</name>
</gene>
<sequence length="150" mass="17426">MNTFNIRFQDKLVMTLNEDNNPIQIDCCLPVLGEGNNRIVYDMGDYILKVAKSAIASMYNQNEIRLWNYLRESSSKIKFNRIIDADENGYWYVAEKANTGGDAMKNALKYIEWLDYSDNAGYDRNGKLTIVDAENVYVKDIEYLLQKRII</sequence>
<evidence type="ECO:0000313" key="1">
    <source>
        <dbReference type="EMBL" id="RFZ78271.1"/>
    </source>
</evidence>